<organism evidence="2 3">
    <name type="scientific">Populus trichocarpa</name>
    <name type="common">Western balsam poplar</name>
    <name type="synonym">Populus balsamifera subsp. trichocarpa</name>
    <dbReference type="NCBI Taxonomy" id="3694"/>
    <lineage>
        <taxon>Eukaryota</taxon>
        <taxon>Viridiplantae</taxon>
        <taxon>Streptophyta</taxon>
        <taxon>Embryophyta</taxon>
        <taxon>Tracheophyta</taxon>
        <taxon>Spermatophyta</taxon>
        <taxon>Magnoliopsida</taxon>
        <taxon>eudicotyledons</taxon>
        <taxon>Gunneridae</taxon>
        <taxon>Pentapetalae</taxon>
        <taxon>rosids</taxon>
        <taxon>fabids</taxon>
        <taxon>Malpighiales</taxon>
        <taxon>Salicaceae</taxon>
        <taxon>Saliceae</taxon>
        <taxon>Populus</taxon>
    </lineage>
</organism>
<feature type="region of interest" description="Disordered" evidence="1">
    <location>
        <begin position="40"/>
        <end position="74"/>
    </location>
</feature>
<accession>B9HFB7</accession>
<reference evidence="2 3" key="1">
    <citation type="journal article" date="2006" name="Science">
        <title>The genome of black cottonwood, Populus trichocarpa (Torr. &amp; Gray).</title>
        <authorList>
            <person name="Tuskan G.A."/>
            <person name="Difazio S."/>
            <person name="Jansson S."/>
            <person name="Bohlmann J."/>
            <person name="Grigoriev I."/>
            <person name="Hellsten U."/>
            <person name="Putnam N."/>
            <person name="Ralph S."/>
            <person name="Rombauts S."/>
            <person name="Salamov A."/>
            <person name="Schein J."/>
            <person name="Sterck L."/>
            <person name="Aerts A."/>
            <person name="Bhalerao R.R."/>
            <person name="Bhalerao R.P."/>
            <person name="Blaudez D."/>
            <person name="Boerjan W."/>
            <person name="Brun A."/>
            <person name="Brunner A."/>
            <person name="Busov V."/>
            <person name="Campbell M."/>
            <person name="Carlson J."/>
            <person name="Chalot M."/>
            <person name="Chapman J."/>
            <person name="Chen G.L."/>
            <person name="Cooper D."/>
            <person name="Coutinho P.M."/>
            <person name="Couturier J."/>
            <person name="Covert S."/>
            <person name="Cronk Q."/>
            <person name="Cunningham R."/>
            <person name="Davis J."/>
            <person name="Degroeve S."/>
            <person name="Dejardin A."/>
            <person name="Depamphilis C."/>
            <person name="Detter J."/>
            <person name="Dirks B."/>
            <person name="Dubchak I."/>
            <person name="Duplessis S."/>
            <person name="Ehlting J."/>
            <person name="Ellis B."/>
            <person name="Gendler K."/>
            <person name="Goodstein D."/>
            <person name="Gribskov M."/>
            <person name="Grimwood J."/>
            <person name="Groover A."/>
            <person name="Gunter L."/>
            <person name="Hamberger B."/>
            <person name="Heinze B."/>
            <person name="Helariutta Y."/>
            <person name="Henrissat B."/>
            <person name="Holligan D."/>
            <person name="Holt R."/>
            <person name="Huang W."/>
            <person name="Islam-Faridi N."/>
            <person name="Jones S."/>
            <person name="Jones-Rhoades M."/>
            <person name="Jorgensen R."/>
            <person name="Joshi C."/>
            <person name="Kangasjarvi J."/>
            <person name="Karlsson J."/>
            <person name="Kelleher C."/>
            <person name="Kirkpatrick R."/>
            <person name="Kirst M."/>
            <person name="Kohler A."/>
            <person name="Kalluri U."/>
            <person name="Larimer F."/>
            <person name="Leebens-Mack J."/>
            <person name="Leple J.C."/>
            <person name="Locascio P."/>
            <person name="Lou Y."/>
            <person name="Lucas S."/>
            <person name="Martin F."/>
            <person name="Montanini B."/>
            <person name="Napoli C."/>
            <person name="Nelson D.R."/>
            <person name="Nelson C."/>
            <person name="Nieminen K."/>
            <person name="Nilsson O."/>
            <person name="Pereda V."/>
            <person name="Peter G."/>
            <person name="Philippe R."/>
            <person name="Pilate G."/>
            <person name="Poliakov A."/>
            <person name="Razumovskaya J."/>
            <person name="Richardson P."/>
            <person name="Rinaldi C."/>
            <person name="Ritland K."/>
            <person name="Rouze P."/>
            <person name="Ryaboy D."/>
            <person name="Schmutz J."/>
            <person name="Schrader J."/>
            <person name="Segerman B."/>
            <person name="Shin H."/>
            <person name="Siddiqui A."/>
            <person name="Sterky F."/>
            <person name="Terry A."/>
            <person name="Tsai C.J."/>
            <person name="Uberbacher E."/>
            <person name="Unneberg P."/>
            <person name="Vahala J."/>
            <person name="Wall K."/>
            <person name="Wessler S."/>
            <person name="Yang G."/>
            <person name="Yin T."/>
            <person name="Douglas C."/>
            <person name="Marra M."/>
            <person name="Sandberg G."/>
            <person name="Van de Peer Y."/>
            <person name="Rokhsar D."/>
        </authorList>
    </citation>
    <scope>NUCLEOTIDE SEQUENCE [LARGE SCALE GENOMIC DNA]</scope>
    <source>
        <strain evidence="3">cv. Nisqually</strain>
    </source>
</reference>
<dbReference type="InParanoid" id="B9HFB7"/>
<feature type="compositionally biased region" description="Basic residues" evidence="1">
    <location>
        <begin position="40"/>
        <end position="50"/>
    </location>
</feature>
<keyword evidence="3" id="KW-1185">Reference proteome</keyword>
<evidence type="ECO:0000256" key="1">
    <source>
        <dbReference type="SAM" id="MobiDB-lite"/>
    </source>
</evidence>
<dbReference type="HOGENOM" id="CLU_1952541_0_0_1"/>
<dbReference type="Proteomes" id="UP000006729">
    <property type="component" value="Chromosome 7"/>
</dbReference>
<sequence>MQLRQGNIAPPAEKNRSRYPKCSLLQEYIKSLNLDSIPKVKRRQRRRRTAKYSDAKAAGSRTAAMKEPSDQQPQQDLALCENNDGLVLDFDFDETILQDGCSIDSLLDEIDCYLVVNEKSASYGCTKRG</sequence>
<evidence type="ECO:0000313" key="3">
    <source>
        <dbReference type="Proteomes" id="UP000006729"/>
    </source>
</evidence>
<dbReference type="AlphaFoldDB" id="B9HFB7"/>
<dbReference type="EMBL" id="CM009296">
    <property type="protein sequence ID" value="PNT26566.1"/>
    <property type="molecule type" value="Genomic_DNA"/>
</dbReference>
<dbReference type="eggNOG" id="ENOG502SWPY">
    <property type="taxonomic scope" value="Eukaryota"/>
</dbReference>
<protein>
    <submittedName>
        <fullName evidence="2">Uncharacterized protein</fullName>
    </submittedName>
</protein>
<evidence type="ECO:0000313" key="2">
    <source>
        <dbReference type="EMBL" id="PNT26566.1"/>
    </source>
</evidence>
<proteinExistence type="predicted"/>
<name>B9HFB7_POPTR</name>
<gene>
    <name evidence="2" type="ORF">POPTR_007G017700</name>
</gene>